<dbReference type="EMBL" id="CP003360">
    <property type="protein sequence ID" value="AFM23000.1"/>
    <property type="molecule type" value="Genomic_DNA"/>
</dbReference>
<gene>
    <name evidence="6" type="ordered locus">Desti_0255</name>
</gene>
<sequence>MERSIPCAMPLEDVYPLYNFMSKCSRTFKQFCILSAALDLKLFDLIDERQTPERLSEIIGADRSMIEDMCEILSHLGFLEKVTQGYRNTPISRSFLRGASLWNQGEVIKNLQAGFGLWERLTQICRDGPVNMNDDELFAKNNFIDSLQAEILTGELQKTVSIISDLPEFTSAEKLLDLGGGHGLYAIAFSTLNPGLRAFIFDLPGLEQSARAMMQRFHATNVQFVPGNMYKDDYGKEYDVVFFSYSPGGRSPYILQKIHGCLKTGGLFVTKHAFYANEEGSKSRLLDLEWKLTAMKGIQKDKRIYSFVGDLSLEGYKALLEQKFTILKIAEAPEFGRPELSKFGDTLDSIIIVAKKKHS</sequence>
<name>I4C0A9_DESTA</name>
<proteinExistence type="predicted"/>
<evidence type="ECO:0000313" key="6">
    <source>
        <dbReference type="EMBL" id="AFM23000.1"/>
    </source>
</evidence>
<dbReference type="OrthoDB" id="9767938at2"/>
<dbReference type="HOGENOM" id="CLU_005533_4_3_7"/>
<evidence type="ECO:0000256" key="3">
    <source>
        <dbReference type="ARBA" id="ARBA00022691"/>
    </source>
</evidence>
<keyword evidence="2" id="KW-0808">Transferase</keyword>
<dbReference type="GO" id="GO:0046983">
    <property type="term" value="F:protein dimerization activity"/>
    <property type="evidence" value="ECO:0007669"/>
    <property type="project" value="InterPro"/>
</dbReference>
<dbReference type="SUPFAM" id="SSF53335">
    <property type="entry name" value="S-adenosyl-L-methionine-dependent methyltransferases"/>
    <property type="match status" value="1"/>
</dbReference>
<dbReference type="InterPro" id="IPR029063">
    <property type="entry name" value="SAM-dependent_MTases_sf"/>
</dbReference>
<evidence type="ECO:0000259" key="4">
    <source>
        <dbReference type="Pfam" id="PF00891"/>
    </source>
</evidence>
<dbReference type="Gene3D" id="3.40.50.150">
    <property type="entry name" value="Vaccinia Virus protein VP39"/>
    <property type="match status" value="1"/>
</dbReference>
<dbReference type="Pfam" id="PF00891">
    <property type="entry name" value="Methyltransf_2"/>
    <property type="match status" value="1"/>
</dbReference>
<dbReference type="InterPro" id="IPR001077">
    <property type="entry name" value="COMT_C"/>
</dbReference>
<dbReference type="GO" id="GO:0008171">
    <property type="term" value="F:O-methyltransferase activity"/>
    <property type="evidence" value="ECO:0007669"/>
    <property type="project" value="InterPro"/>
</dbReference>
<keyword evidence="3" id="KW-0949">S-adenosyl-L-methionine</keyword>
<organism evidence="6 7">
    <name type="scientific">Desulfomonile tiedjei (strain ATCC 49306 / DSM 6799 / DCB-1)</name>
    <dbReference type="NCBI Taxonomy" id="706587"/>
    <lineage>
        <taxon>Bacteria</taxon>
        <taxon>Pseudomonadati</taxon>
        <taxon>Thermodesulfobacteriota</taxon>
        <taxon>Desulfomonilia</taxon>
        <taxon>Desulfomonilales</taxon>
        <taxon>Desulfomonilaceae</taxon>
        <taxon>Desulfomonile</taxon>
    </lineage>
</organism>
<dbReference type="STRING" id="706587.Desti_0255"/>
<evidence type="ECO:0000256" key="1">
    <source>
        <dbReference type="ARBA" id="ARBA00022603"/>
    </source>
</evidence>
<evidence type="ECO:0000313" key="7">
    <source>
        <dbReference type="Proteomes" id="UP000006055"/>
    </source>
</evidence>
<keyword evidence="1 6" id="KW-0489">Methyltransferase</keyword>
<dbReference type="eggNOG" id="COG0421">
    <property type="taxonomic scope" value="Bacteria"/>
</dbReference>
<reference evidence="7" key="1">
    <citation type="submission" date="2012-06" db="EMBL/GenBank/DDBJ databases">
        <title>Complete sequence of chromosome of Desulfomonile tiedjei DSM 6799.</title>
        <authorList>
            <person name="Lucas S."/>
            <person name="Copeland A."/>
            <person name="Lapidus A."/>
            <person name="Glavina del Rio T."/>
            <person name="Dalin E."/>
            <person name="Tice H."/>
            <person name="Bruce D."/>
            <person name="Goodwin L."/>
            <person name="Pitluck S."/>
            <person name="Peters L."/>
            <person name="Ovchinnikova G."/>
            <person name="Zeytun A."/>
            <person name="Lu M."/>
            <person name="Kyrpides N."/>
            <person name="Mavromatis K."/>
            <person name="Ivanova N."/>
            <person name="Brettin T."/>
            <person name="Detter J.C."/>
            <person name="Han C."/>
            <person name="Larimer F."/>
            <person name="Land M."/>
            <person name="Hauser L."/>
            <person name="Markowitz V."/>
            <person name="Cheng J.-F."/>
            <person name="Hugenholtz P."/>
            <person name="Woyke T."/>
            <person name="Wu D."/>
            <person name="Spring S."/>
            <person name="Schroeder M."/>
            <person name="Brambilla E."/>
            <person name="Klenk H.-P."/>
            <person name="Eisen J.A."/>
        </authorList>
    </citation>
    <scope>NUCLEOTIDE SEQUENCE [LARGE SCALE GENOMIC DNA]</scope>
    <source>
        <strain evidence="7">ATCC 49306 / DSM 6799 / DCB-1</strain>
    </source>
</reference>
<dbReference type="RefSeq" id="WP_014808159.1">
    <property type="nucleotide sequence ID" value="NC_018025.1"/>
</dbReference>
<dbReference type="PANTHER" id="PTHR11746">
    <property type="entry name" value="O-METHYLTRANSFERASE"/>
    <property type="match status" value="1"/>
</dbReference>
<feature type="domain" description="O-methyltransferase dimerisation" evidence="5">
    <location>
        <begin position="30"/>
        <end position="97"/>
    </location>
</feature>
<dbReference type="InterPro" id="IPR036390">
    <property type="entry name" value="WH_DNA-bd_sf"/>
</dbReference>
<dbReference type="InterPro" id="IPR012967">
    <property type="entry name" value="COMT_dimerisation"/>
</dbReference>
<evidence type="ECO:0000259" key="5">
    <source>
        <dbReference type="Pfam" id="PF08100"/>
    </source>
</evidence>
<dbReference type="AlphaFoldDB" id="I4C0A9"/>
<dbReference type="InterPro" id="IPR016461">
    <property type="entry name" value="COMT-like"/>
</dbReference>
<keyword evidence="7" id="KW-1185">Reference proteome</keyword>
<accession>I4C0A9</accession>
<dbReference type="GO" id="GO:0032259">
    <property type="term" value="P:methylation"/>
    <property type="evidence" value="ECO:0007669"/>
    <property type="project" value="UniProtKB-KW"/>
</dbReference>
<dbReference type="Gene3D" id="1.10.10.10">
    <property type="entry name" value="Winged helix-like DNA-binding domain superfamily/Winged helix DNA-binding domain"/>
    <property type="match status" value="1"/>
</dbReference>
<dbReference type="KEGG" id="dti:Desti_0255"/>
<evidence type="ECO:0000256" key="2">
    <source>
        <dbReference type="ARBA" id="ARBA00022679"/>
    </source>
</evidence>
<dbReference type="Pfam" id="PF08100">
    <property type="entry name" value="Dimerisation"/>
    <property type="match status" value="1"/>
</dbReference>
<dbReference type="SUPFAM" id="SSF46785">
    <property type="entry name" value="Winged helix' DNA-binding domain"/>
    <property type="match status" value="1"/>
</dbReference>
<dbReference type="Proteomes" id="UP000006055">
    <property type="component" value="Chromosome"/>
</dbReference>
<dbReference type="InterPro" id="IPR036388">
    <property type="entry name" value="WH-like_DNA-bd_sf"/>
</dbReference>
<feature type="domain" description="O-methyltransferase C-terminal" evidence="4">
    <location>
        <begin position="168"/>
        <end position="268"/>
    </location>
</feature>
<protein>
    <submittedName>
        <fullName evidence="6">Precorrin-6B methylase 2</fullName>
    </submittedName>
</protein>